<dbReference type="PANTHER" id="PTHR43163:SF3">
    <property type="entry name" value="PEPTIDE ABC TRANSPORTER PERMEASE PROTEIN"/>
    <property type="match status" value="1"/>
</dbReference>
<evidence type="ECO:0000256" key="7">
    <source>
        <dbReference type="RuleBase" id="RU363032"/>
    </source>
</evidence>
<keyword evidence="2 7" id="KW-0813">Transport</keyword>
<feature type="transmembrane region" description="Helical" evidence="7">
    <location>
        <begin position="138"/>
        <end position="161"/>
    </location>
</feature>
<name>A0A1G8GVZ1_9BURK</name>
<organism evidence="9 10">
    <name type="scientific">Paraburkholderia phenazinium</name>
    <dbReference type="NCBI Taxonomy" id="60549"/>
    <lineage>
        <taxon>Bacteria</taxon>
        <taxon>Pseudomonadati</taxon>
        <taxon>Pseudomonadota</taxon>
        <taxon>Betaproteobacteria</taxon>
        <taxon>Burkholderiales</taxon>
        <taxon>Burkholderiaceae</taxon>
        <taxon>Paraburkholderia</taxon>
    </lineage>
</organism>
<dbReference type="CDD" id="cd06261">
    <property type="entry name" value="TM_PBP2"/>
    <property type="match status" value="1"/>
</dbReference>
<dbReference type="SUPFAM" id="SSF161098">
    <property type="entry name" value="MetI-like"/>
    <property type="match status" value="1"/>
</dbReference>
<dbReference type="PROSITE" id="PS50928">
    <property type="entry name" value="ABC_TM1"/>
    <property type="match status" value="1"/>
</dbReference>
<feature type="transmembrane region" description="Helical" evidence="7">
    <location>
        <begin position="285"/>
        <end position="310"/>
    </location>
</feature>
<feature type="domain" description="ABC transmembrane type-1" evidence="8">
    <location>
        <begin position="99"/>
        <end position="304"/>
    </location>
</feature>
<evidence type="ECO:0000256" key="2">
    <source>
        <dbReference type="ARBA" id="ARBA00022448"/>
    </source>
</evidence>
<evidence type="ECO:0000313" key="10">
    <source>
        <dbReference type="Proteomes" id="UP000199706"/>
    </source>
</evidence>
<evidence type="ECO:0000256" key="6">
    <source>
        <dbReference type="ARBA" id="ARBA00023136"/>
    </source>
</evidence>
<dbReference type="InterPro" id="IPR000515">
    <property type="entry name" value="MetI-like"/>
</dbReference>
<feature type="transmembrane region" description="Helical" evidence="7">
    <location>
        <begin position="12"/>
        <end position="34"/>
    </location>
</feature>
<dbReference type="GO" id="GO:0005886">
    <property type="term" value="C:plasma membrane"/>
    <property type="evidence" value="ECO:0007669"/>
    <property type="project" value="UniProtKB-SubCell"/>
</dbReference>
<accession>A0A1G8GVZ1</accession>
<evidence type="ECO:0000256" key="5">
    <source>
        <dbReference type="ARBA" id="ARBA00022989"/>
    </source>
</evidence>
<dbReference type="AlphaFoldDB" id="A0A1G8GVZ1"/>
<evidence type="ECO:0000256" key="1">
    <source>
        <dbReference type="ARBA" id="ARBA00004651"/>
    </source>
</evidence>
<keyword evidence="3" id="KW-1003">Cell membrane</keyword>
<dbReference type="RefSeq" id="WP_090689471.1">
    <property type="nucleotide sequence ID" value="NZ_CADERL010000024.1"/>
</dbReference>
<dbReference type="InterPro" id="IPR045621">
    <property type="entry name" value="BPD_transp_1_N"/>
</dbReference>
<evidence type="ECO:0000256" key="3">
    <source>
        <dbReference type="ARBA" id="ARBA00022475"/>
    </source>
</evidence>
<feature type="transmembrane region" description="Helical" evidence="7">
    <location>
        <begin position="243"/>
        <end position="265"/>
    </location>
</feature>
<dbReference type="PANTHER" id="PTHR43163">
    <property type="entry name" value="DIPEPTIDE TRANSPORT SYSTEM PERMEASE PROTEIN DPPB-RELATED"/>
    <property type="match status" value="1"/>
</dbReference>
<gene>
    <name evidence="9" type="ORF">SAMN05216466_115169</name>
</gene>
<dbReference type="GO" id="GO:0055085">
    <property type="term" value="P:transmembrane transport"/>
    <property type="evidence" value="ECO:0007669"/>
    <property type="project" value="InterPro"/>
</dbReference>
<comment type="subcellular location">
    <subcellularLocation>
        <location evidence="1 7">Cell membrane</location>
        <topology evidence="1 7">Multi-pass membrane protein</topology>
    </subcellularLocation>
</comment>
<dbReference type="InterPro" id="IPR035906">
    <property type="entry name" value="MetI-like_sf"/>
</dbReference>
<sequence>MNQTIAALIVRRIALTLLILLIVSMIIFTITNLLPGDAAQQALGQAATPETIAALRLQFGLDQPAYLRYLHWLVGLMRGDFGLSLSSNLPVSEMIAGRLPKSLQLAAITTLVSVPIAISLGILAAVKRGSLLDRIVSLGTLALVATPEFLIATFAVLVFAVKLHWLSALSYGGEIDSFDHFMRAYAMPVITLCCVIIAQMARMTRAAVIEQLGSSYVEMAILKGARPARVVLLHALPNAIGPIANAVALSLSYLLGGVIIVETIYNYPGLARLMVDAVSNRDMPLVQACTLIFCLGYLILVLLADLCAIVSNPRLRT</sequence>
<feature type="transmembrane region" description="Helical" evidence="7">
    <location>
        <begin position="103"/>
        <end position="126"/>
    </location>
</feature>
<dbReference type="EMBL" id="FNCJ01000015">
    <property type="protein sequence ID" value="SDH98558.1"/>
    <property type="molecule type" value="Genomic_DNA"/>
</dbReference>
<protein>
    <submittedName>
        <fullName evidence="9">Peptide/nickel transport system permease protein</fullName>
    </submittedName>
</protein>
<dbReference type="OrthoDB" id="9803623at2"/>
<proteinExistence type="inferred from homology"/>
<dbReference type="Gene3D" id="1.10.3720.10">
    <property type="entry name" value="MetI-like"/>
    <property type="match status" value="1"/>
</dbReference>
<keyword evidence="4 7" id="KW-0812">Transmembrane</keyword>
<comment type="similarity">
    <text evidence="7">Belongs to the binding-protein-dependent transport system permease family.</text>
</comment>
<evidence type="ECO:0000256" key="4">
    <source>
        <dbReference type="ARBA" id="ARBA00022692"/>
    </source>
</evidence>
<evidence type="ECO:0000313" key="9">
    <source>
        <dbReference type="EMBL" id="SDH98558.1"/>
    </source>
</evidence>
<feature type="transmembrane region" description="Helical" evidence="7">
    <location>
        <begin position="181"/>
        <end position="201"/>
    </location>
</feature>
<keyword evidence="5 7" id="KW-1133">Transmembrane helix</keyword>
<dbReference type="Pfam" id="PF00528">
    <property type="entry name" value="BPD_transp_1"/>
    <property type="match status" value="1"/>
</dbReference>
<reference evidence="9 10" key="1">
    <citation type="submission" date="2016-10" db="EMBL/GenBank/DDBJ databases">
        <authorList>
            <person name="de Groot N.N."/>
        </authorList>
    </citation>
    <scope>NUCLEOTIDE SEQUENCE [LARGE SCALE GENOMIC DNA]</scope>
    <source>
        <strain evidence="9 10">LMG 2247</strain>
    </source>
</reference>
<dbReference type="Proteomes" id="UP000199706">
    <property type="component" value="Unassembled WGS sequence"/>
</dbReference>
<dbReference type="Pfam" id="PF19300">
    <property type="entry name" value="BPD_transp_1_N"/>
    <property type="match status" value="1"/>
</dbReference>
<keyword evidence="6 7" id="KW-0472">Membrane</keyword>
<evidence type="ECO:0000259" key="8">
    <source>
        <dbReference type="PROSITE" id="PS50928"/>
    </source>
</evidence>